<reference evidence="2" key="1">
    <citation type="submission" date="2014-11" db="EMBL/GenBank/DDBJ databases">
        <authorList>
            <person name="Otto D Thomas"/>
            <person name="Naeem Raeece"/>
        </authorList>
    </citation>
    <scope>NUCLEOTIDE SEQUENCE</scope>
</reference>
<name>A0A0G4HJT3_9ALVE</name>
<evidence type="ECO:0000313" key="2">
    <source>
        <dbReference type="EMBL" id="CEM44463.1"/>
    </source>
</evidence>
<dbReference type="EMBL" id="CDMZ01002937">
    <property type="protein sequence ID" value="CEM44463.1"/>
    <property type="molecule type" value="Genomic_DNA"/>
</dbReference>
<proteinExistence type="predicted"/>
<sequence>MASMQRQISLFFIDEGRDAVEARGWQEKPNGQQNFPACAVFLVLGHVSAVSAGVGQQLLRLRDVAVSVYLTTGRVCFQGTRRNEYEAKFEAWRARPSRPQTQPEPQPELEPEPDEAATTRLPAMPTQAVPSVGGGGTQMVPLGGGGGGGATRRSGQKSTLEECNLFLQEVEGKQGDPSLWWEQKPNTQLLARLSRVGYGNISFYTTKQTLLIQGRDQDQIRACFLYWRAERMQRMLEEEMELQRVARLQAQANREREREDRENVPPVESESRLPTDTDRDPSVCRPPPAKKRKTKETERQRERASQCLHCQRALEGGQGHSVFLGQTFCRFSGKWQCNKESCRGGRGQRRTWFMFALKLQGLPPSSPAAFPPEHFPDCLNCRENFDVELVDSCPPGERGEHQEIRTTHRPHQRQLCPLCRNGYRCPRAGLGG</sequence>
<protein>
    <submittedName>
        <fullName evidence="2">Uncharacterized protein</fullName>
    </submittedName>
</protein>
<evidence type="ECO:0000256" key="1">
    <source>
        <dbReference type="SAM" id="MobiDB-lite"/>
    </source>
</evidence>
<organism evidence="2">
    <name type="scientific">Chromera velia CCMP2878</name>
    <dbReference type="NCBI Taxonomy" id="1169474"/>
    <lineage>
        <taxon>Eukaryota</taxon>
        <taxon>Sar</taxon>
        <taxon>Alveolata</taxon>
        <taxon>Colpodellida</taxon>
        <taxon>Chromeraceae</taxon>
        <taxon>Chromera</taxon>
    </lineage>
</organism>
<dbReference type="AlphaFoldDB" id="A0A0G4HJT3"/>
<dbReference type="VEuPathDB" id="CryptoDB:Cvel_7174"/>
<gene>
    <name evidence="2" type="ORF">Cvel_7174</name>
</gene>
<accession>A0A0G4HJT3</accession>
<feature type="region of interest" description="Disordered" evidence="1">
    <location>
        <begin position="92"/>
        <end position="117"/>
    </location>
</feature>
<feature type="compositionally biased region" description="Basic and acidic residues" evidence="1">
    <location>
        <begin position="253"/>
        <end position="282"/>
    </location>
</feature>
<feature type="region of interest" description="Disordered" evidence="1">
    <location>
        <begin position="251"/>
        <end position="301"/>
    </location>
</feature>